<dbReference type="Proteomes" id="UP000664132">
    <property type="component" value="Unassembled WGS sequence"/>
</dbReference>
<evidence type="ECO:0000256" key="1">
    <source>
        <dbReference type="SAM" id="MobiDB-lite"/>
    </source>
</evidence>
<dbReference type="AlphaFoldDB" id="A0A8H7T5Y6"/>
<dbReference type="PANTHER" id="PTHR35910">
    <property type="entry name" value="2EXR DOMAIN-CONTAINING PROTEIN"/>
    <property type="match status" value="1"/>
</dbReference>
<dbReference type="Pfam" id="PF20150">
    <property type="entry name" value="2EXR"/>
    <property type="match status" value="1"/>
</dbReference>
<feature type="domain" description="2EXR" evidence="2">
    <location>
        <begin position="57"/>
        <end position="127"/>
    </location>
</feature>
<evidence type="ECO:0000313" key="4">
    <source>
        <dbReference type="Proteomes" id="UP000664132"/>
    </source>
</evidence>
<feature type="region of interest" description="Disordered" evidence="1">
    <location>
        <begin position="1"/>
        <end position="35"/>
    </location>
</feature>
<dbReference type="EMBL" id="JAFJYH010000298">
    <property type="protein sequence ID" value="KAG4413737.1"/>
    <property type="molecule type" value="Genomic_DNA"/>
</dbReference>
<sequence length="298" mass="33434">MKSRSSHRAPSGRRTSSKSHRDSSSTTRSAQSTIGTDLLISQTEQALAALQAGTTTFTLFSTMPAEMRLKVWGHTFESKEAVCIEHNVYKSDVNDDSTKAFIEENKRLLPVALFVNKESRDHALGCHTIIHRDEIAAPIKYAGLRPLCAKASDVFWVEFITMMNCPDELHDWISAIKTNHAGFIDSITKLEVRGTFSEFFFPRVLNDNKNTCQSSAEIDPSRKMICGSVLLFPALKEITFTGKDDDKDWVTPLGRLQLEQLKAWIVAFLEQLKPLFNGGAAPKVTFRPFKTFQQLMDG</sequence>
<comment type="caution">
    <text evidence="3">The sequence shown here is derived from an EMBL/GenBank/DDBJ whole genome shotgun (WGS) entry which is preliminary data.</text>
</comment>
<dbReference type="PANTHER" id="PTHR35910:SF6">
    <property type="entry name" value="2EXR DOMAIN-CONTAINING PROTEIN"/>
    <property type="match status" value="1"/>
</dbReference>
<gene>
    <name evidence="3" type="ORF">IFR04_013132</name>
</gene>
<feature type="compositionally biased region" description="Basic residues" evidence="1">
    <location>
        <begin position="1"/>
        <end position="18"/>
    </location>
</feature>
<evidence type="ECO:0000259" key="2">
    <source>
        <dbReference type="Pfam" id="PF20150"/>
    </source>
</evidence>
<name>A0A8H7T5Y6_9HELO</name>
<reference evidence="3" key="1">
    <citation type="submission" date="2021-02" db="EMBL/GenBank/DDBJ databases">
        <title>Genome sequence Cadophora malorum strain M34.</title>
        <authorList>
            <person name="Stefanovic E."/>
            <person name="Vu D."/>
            <person name="Scully C."/>
            <person name="Dijksterhuis J."/>
            <person name="Roader J."/>
            <person name="Houbraken J."/>
        </authorList>
    </citation>
    <scope>NUCLEOTIDE SEQUENCE</scope>
    <source>
        <strain evidence="3">M34</strain>
    </source>
</reference>
<keyword evidence="4" id="KW-1185">Reference proteome</keyword>
<dbReference type="InterPro" id="IPR045518">
    <property type="entry name" value="2EXR"/>
</dbReference>
<proteinExistence type="predicted"/>
<protein>
    <recommendedName>
        <fullName evidence="2">2EXR domain-containing protein</fullName>
    </recommendedName>
</protein>
<organism evidence="3 4">
    <name type="scientific">Cadophora malorum</name>
    <dbReference type="NCBI Taxonomy" id="108018"/>
    <lineage>
        <taxon>Eukaryota</taxon>
        <taxon>Fungi</taxon>
        <taxon>Dikarya</taxon>
        <taxon>Ascomycota</taxon>
        <taxon>Pezizomycotina</taxon>
        <taxon>Leotiomycetes</taxon>
        <taxon>Helotiales</taxon>
        <taxon>Ploettnerulaceae</taxon>
        <taxon>Cadophora</taxon>
    </lineage>
</organism>
<accession>A0A8H7T5Y6</accession>
<evidence type="ECO:0000313" key="3">
    <source>
        <dbReference type="EMBL" id="KAG4413737.1"/>
    </source>
</evidence>
<dbReference type="OrthoDB" id="3530648at2759"/>